<feature type="region of interest" description="Disordered" evidence="1">
    <location>
        <begin position="121"/>
        <end position="173"/>
    </location>
</feature>
<accession>A9NW80</accession>
<feature type="compositionally biased region" description="Low complexity" evidence="1">
    <location>
        <begin position="226"/>
        <end position="256"/>
    </location>
</feature>
<feature type="region of interest" description="Disordered" evidence="1">
    <location>
        <begin position="187"/>
        <end position="206"/>
    </location>
</feature>
<evidence type="ECO:0000256" key="1">
    <source>
        <dbReference type="SAM" id="MobiDB-lite"/>
    </source>
</evidence>
<feature type="region of interest" description="Disordered" evidence="1">
    <location>
        <begin position="225"/>
        <end position="270"/>
    </location>
</feature>
<protein>
    <submittedName>
        <fullName evidence="2">Uncharacterized protein</fullName>
    </submittedName>
</protein>
<feature type="compositionally biased region" description="Basic and acidic residues" evidence="1">
    <location>
        <begin position="135"/>
        <end position="156"/>
    </location>
</feature>
<sequence>MDPHHTFLRVHARLSGMLAQLLMPRNRSSLRLAIVLLGVLTVMHVNFVAQAGYANELSGSNFNELSGSNISESQLLQIKLGYANELQESNISECQLVPLKMIMPGNQLYEGLLDDVMMQNHATCPNPNPAQNALDQKDEGTQDDEMMQKDERRQDDEMMENQATRANPNPAEKAGLVDKVKEKLPGCQTQSQTGQNQNGKSQTQTLTQSQTQIKTLIQNQDDEMIGCQTQSQTGQTQTGKAQRQEQTQAQRQEQTQTPTVQFNQTETQTV</sequence>
<name>A9NW80_PICSI</name>
<dbReference type="EMBL" id="EF085588">
    <property type="protein sequence ID" value="ABK24891.1"/>
    <property type="molecule type" value="mRNA"/>
</dbReference>
<feature type="compositionally biased region" description="Polar residues" evidence="1">
    <location>
        <begin position="121"/>
        <end position="134"/>
    </location>
</feature>
<organism evidence="2">
    <name type="scientific">Picea sitchensis</name>
    <name type="common">Sitka spruce</name>
    <name type="synonym">Pinus sitchensis</name>
    <dbReference type="NCBI Taxonomy" id="3332"/>
    <lineage>
        <taxon>Eukaryota</taxon>
        <taxon>Viridiplantae</taxon>
        <taxon>Streptophyta</taxon>
        <taxon>Embryophyta</taxon>
        <taxon>Tracheophyta</taxon>
        <taxon>Spermatophyta</taxon>
        <taxon>Pinopsida</taxon>
        <taxon>Pinidae</taxon>
        <taxon>Conifers I</taxon>
        <taxon>Pinales</taxon>
        <taxon>Pinaceae</taxon>
        <taxon>Picea</taxon>
    </lineage>
</organism>
<proteinExistence type="evidence at transcript level"/>
<feature type="compositionally biased region" description="Polar residues" evidence="1">
    <location>
        <begin position="257"/>
        <end position="270"/>
    </location>
</feature>
<feature type="compositionally biased region" description="Low complexity" evidence="1">
    <location>
        <begin position="188"/>
        <end position="206"/>
    </location>
</feature>
<evidence type="ECO:0000313" key="2">
    <source>
        <dbReference type="EMBL" id="ABK24891.1"/>
    </source>
</evidence>
<dbReference type="AlphaFoldDB" id="A9NW80"/>
<reference evidence="2" key="1">
    <citation type="journal article" date="2008" name="BMC Genomics">
        <title>A conifer genomics resource of 200,000 spruce (Picea spp.) ESTs and 6,464 high-quality, sequence-finished full-length cDNAs for Sitka spruce (Picea sitchensis).</title>
        <authorList>
            <person name="Ralph S.G."/>
            <person name="Chun H.J."/>
            <person name="Kolosova N."/>
            <person name="Cooper D."/>
            <person name="Oddy C."/>
            <person name="Ritland C.E."/>
            <person name="Kirkpatrick R."/>
            <person name="Moore R."/>
            <person name="Barber S."/>
            <person name="Holt R.A."/>
            <person name="Jones S.J."/>
            <person name="Marra M.A."/>
            <person name="Douglas C.J."/>
            <person name="Ritland K."/>
            <person name="Bohlmann J."/>
        </authorList>
    </citation>
    <scope>NUCLEOTIDE SEQUENCE</scope>
    <source>
        <tissue evidence="2">Bark</tissue>
    </source>
</reference>